<reference evidence="2" key="1">
    <citation type="submission" date="2024-02" db="UniProtKB">
        <authorList>
            <consortium name="WormBaseParasite"/>
        </authorList>
    </citation>
    <scope>IDENTIFICATION</scope>
</reference>
<organism evidence="1 2">
    <name type="scientific">Mesorhabditis belari</name>
    <dbReference type="NCBI Taxonomy" id="2138241"/>
    <lineage>
        <taxon>Eukaryota</taxon>
        <taxon>Metazoa</taxon>
        <taxon>Ecdysozoa</taxon>
        <taxon>Nematoda</taxon>
        <taxon>Chromadorea</taxon>
        <taxon>Rhabditida</taxon>
        <taxon>Rhabditina</taxon>
        <taxon>Rhabditomorpha</taxon>
        <taxon>Rhabditoidea</taxon>
        <taxon>Rhabditidae</taxon>
        <taxon>Mesorhabditinae</taxon>
        <taxon>Mesorhabditis</taxon>
    </lineage>
</organism>
<evidence type="ECO:0000313" key="1">
    <source>
        <dbReference type="Proteomes" id="UP000887575"/>
    </source>
</evidence>
<evidence type="ECO:0000313" key="2">
    <source>
        <dbReference type="WBParaSite" id="MBELARI_LOCUS17040"/>
    </source>
</evidence>
<dbReference type="WBParaSite" id="MBELARI_LOCUS17040">
    <property type="protein sequence ID" value="MBELARI_LOCUS17040"/>
    <property type="gene ID" value="MBELARI_LOCUS17040"/>
</dbReference>
<dbReference type="AlphaFoldDB" id="A0AAF3ESD4"/>
<dbReference type="Proteomes" id="UP000887575">
    <property type="component" value="Unassembled WGS sequence"/>
</dbReference>
<protein>
    <submittedName>
        <fullName evidence="2">RPA-interacting protein C-terminal domain-containing protein</fullName>
    </submittedName>
</protein>
<keyword evidence="1" id="KW-1185">Reference proteome</keyword>
<name>A0AAF3ESD4_9BILA</name>
<accession>A0AAF3ESD4</accession>
<proteinExistence type="predicted"/>
<sequence>MLKQGNRAAQYKNNGRAERFMVDLRKKCLDRLRLNRGDLLNKRRQIDMVIKETCTELSNEEIDSDMIERLRIELLQEEFLDIQEFEVARDMDMLESMSSSQSLMCPLCLKSPAMLRHGRLHCNSNTCGFECTFSSDMMPAESQLHEWFSALFTNHCQSGCVGIPRAQQTQSLTVSCSLCGYHATF</sequence>